<reference evidence="1 2" key="1">
    <citation type="submission" date="2010-03" db="EMBL/GenBank/DDBJ databases">
        <authorList>
            <person name="Glass J.I."/>
            <person name="Benders G.A."/>
            <person name="Durkin A.S."/>
            <person name="Farmerie W.G."/>
            <person name="Hlavinka K."/>
            <person name="Hostetler J."/>
            <person name="Jackson J."/>
            <person name="May M.A."/>
            <person name="Miller R.H."/>
            <person name="Paralanov V."/>
            <person name="Radune D."/>
            <person name="Szczypinski B."/>
            <person name="Brown D.R."/>
        </authorList>
    </citation>
    <scope>NUCLEOTIDE SEQUENCE [LARGE SCALE GENOMIC DNA]</scope>
    <source>
        <strain evidence="1 2">A21JP2</strain>
    </source>
</reference>
<evidence type="ECO:0000313" key="2">
    <source>
        <dbReference type="Proteomes" id="UP000004757"/>
    </source>
</evidence>
<comment type="caution">
    <text evidence="1">The sequence shown here is derived from an EMBL/GenBank/DDBJ whole genome shotgun (WGS) entry which is preliminary data.</text>
</comment>
<dbReference type="PANTHER" id="PTHR37825">
    <property type="entry name" value="TRNA(MET) CYTIDINE ACETATE LIGASE"/>
    <property type="match status" value="1"/>
</dbReference>
<dbReference type="InterPro" id="IPR008513">
    <property type="entry name" value="tRNA(Met)_cyd_acetate_ligase"/>
</dbReference>
<dbReference type="PANTHER" id="PTHR37825:SF1">
    <property type="entry name" value="TRNA(MET) CYTIDINE ACETATE LIGASE"/>
    <property type="match status" value="1"/>
</dbReference>
<keyword evidence="2" id="KW-1185">Reference proteome</keyword>
<organism evidence="1 2">
    <name type="scientific">Mycoplasmopsis alligatoris A21JP2</name>
    <dbReference type="NCBI Taxonomy" id="747682"/>
    <lineage>
        <taxon>Bacteria</taxon>
        <taxon>Bacillati</taxon>
        <taxon>Mycoplasmatota</taxon>
        <taxon>Mycoplasmoidales</taxon>
        <taxon>Metamycoplasmataceae</taxon>
        <taxon>Mycoplasmopsis</taxon>
    </lineage>
</organism>
<dbReference type="Proteomes" id="UP000004757">
    <property type="component" value="Unassembled WGS sequence"/>
</dbReference>
<dbReference type="STRING" id="747682.MALL_0227"/>
<dbReference type="Pfam" id="PF05636">
    <property type="entry name" value="HIGH_NTase1"/>
    <property type="match status" value="1"/>
</dbReference>
<name>D4XW32_9BACT</name>
<accession>D4XW32</accession>
<dbReference type="AlphaFoldDB" id="D4XW32"/>
<protein>
    <submittedName>
        <fullName evidence="1">Uncharacterized protein</fullName>
    </submittedName>
</protein>
<gene>
    <name evidence="1" type="ORF">MALL_0227</name>
</gene>
<dbReference type="eggNOG" id="COG1323">
    <property type="taxonomic scope" value="Bacteria"/>
</dbReference>
<evidence type="ECO:0000313" key="1">
    <source>
        <dbReference type="EMBL" id="EFF41451.1"/>
    </source>
</evidence>
<proteinExistence type="predicted"/>
<sequence length="146" mass="17407">MPNDILGMEYVKTIVNKKLKITPICMQRTIGFHSQEINQNFASASKLRQMLNDKIDIKDYTPVDYGKYNFEKPIELEYEKFRQIVKTKSAQELQKYKMISEGIENLFKKNVESKTYQEFVERCTSKRYTSSRIKRTMLFILLKIKK</sequence>
<dbReference type="EMBL" id="ADNC01000021">
    <property type="protein sequence ID" value="EFF41451.1"/>
    <property type="molecule type" value="Genomic_DNA"/>
</dbReference>